<keyword evidence="3" id="KW-1185">Reference proteome</keyword>
<dbReference type="AlphaFoldDB" id="A0A4S8QJS6"/>
<name>A0A4S8QJS6_9HELO</name>
<feature type="region of interest" description="Disordered" evidence="1">
    <location>
        <begin position="47"/>
        <end position="66"/>
    </location>
</feature>
<proteinExistence type="predicted"/>
<evidence type="ECO:0000313" key="3">
    <source>
        <dbReference type="Proteomes" id="UP000308671"/>
    </source>
</evidence>
<feature type="compositionally biased region" description="Basic residues" evidence="1">
    <location>
        <begin position="8"/>
        <end position="20"/>
    </location>
</feature>
<evidence type="ECO:0000256" key="1">
    <source>
        <dbReference type="SAM" id="MobiDB-lite"/>
    </source>
</evidence>
<protein>
    <submittedName>
        <fullName evidence="2">Uncharacterized protein</fullName>
    </submittedName>
</protein>
<accession>A0A4S8QJS6</accession>
<comment type="caution">
    <text evidence="2">The sequence shown here is derived from an EMBL/GenBank/DDBJ whole genome shotgun (WGS) entry which is preliminary data.</text>
</comment>
<organism evidence="2 3">
    <name type="scientific">Botrytis galanthina</name>
    <dbReference type="NCBI Taxonomy" id="278940"/>
    <lineage>
        <taxon>Eukaryota</taxon>
        <taxon>Fungi</taxon>
        <taxon>Dikarya</taxon>
        <taxon>Ascomycota</taxon>
        <taxon>Pezizomycotina</taxon>
        <taxon>Leotiomycetes</taxon>
        <taxon>Helotiales</taxon>
        <taxon>Sclerotiniaceae</taxon>
        <taxon>Botrytis</taxon>
    </lineage>
</organism>
<sequence>MCVERKQEKGRKRKKKKKDKKTNQHNFRNPRKYRHGKILKIIIQHEKSPCGGNKQDAEEGEDYGEQVENADEEVLEEFAGAEIEGWGGEGGMVVGEEEK</sequence>
<evidence type="ECO:0000313" key="2">
    <source>
        <dbReference type="EMBL" id="THV45207.1"/>
    </source>
</evidence>
<gene>
    <name evidence="2" type="ORF">BGAL_0516g00010</name>
</gene>
<feature type="region of interest" description="Disordered" evidence="1">
    <location>
        <begin position="1"/>
        <end position="34"/>
    </location>
</feature>
<dbReference type="Proteomes" id="UP000308671">
    <property type="component" value="Unassembled WGS sequence"/>
</dbReference>
<reference evidence="2 3" key="1">
    <citation type="submission" date="2017-12" db="EMBL/GenBank/DDBJ databases">
        <title>Comparative genomics of Botrytis spp.</title>
        <authorList>
            <person name="Valero-Jimenez C.A."/>
            <person name="Tapia P."/>
            <person name="Veloso J."/>
            <person name="Silva-Moreno E."/>
            <person name="Staats M."/>
            <person name="Valdes J.H."/>
            <person name="Van Kan J.A.L."/>
        </authorList>
    </citation>
    <scope>NUCLEOTIDE SEQUENCE [LARGE SCALE GENOMIC DNA]</scope>
    <source>
        <strain evidence="2 3">MUCL435</strain>
    </source>
</reference>
<dbReference type="EMBL" id="PQXL01000515">
    <property type="protein sequence ID" value="THV45207.1"/>
    <property type="molecule type" value="Genomic_DNA"/>
</dbReference>